<gene>
    <name evidence="6" type="ORF">dsat_0091</name>
</gene>
<dbReference type="GO" id="GO:0046872">
    <property type="term" value="F:metal ion binding"/>
    <property type="evidence" value="ECO:0007669"/>
    <property type="project" value="UniProtKB-KW"/>
</dbReference>
<dbReference type="InterPro" id="IPR051805">
    <property type="entry name" value="Dehydratase_Activator_Redct"/>
</dbReference>
<evidence type="ECO:0000256" key="1">
    <source>
        <dbReference type="ARBA" id="ARBA00001966"/>
    </source>
</evidence>
<dbReference type="GO" id="GO:0051536">
    <property type="term" value="F:iron-sulfur cluster binding"/>
    <property type="evidence" value="ECO:0007669"/>
    <property type="project" value="UniProtKB-KW"/>
</dbReference>
<dbReference type="RefSeq" id="WP_020885497.1">
    <property type="nucleotide sequence ID" value="NZ_ATHI01000011.1"/>
</dbReference>
<evidence type="ECO:0000259" key="5">
    <source>
        <dbReference type="Pfam" id="PF01869"/>
    </source>
</evidence>
<dbReference type="Proteomes" id="UP000014975">
    <property type="component" value="Unassembled WGS sequence"/>
</dbReference>
<dbReference type="OrthoDB" id="9177882at2"/>
<protein>
    <submittedName>
        <fullName evidence="6">CoA-substrate-specific enzyme activase</fullName>
    </submittedName>
</protein>
<keyword evidence="7" id="KW-1185">Reference proteome</keyword>
<keyword evidence="3" id="KW-0408">Iron</keyword>
<dbReference type="EMBL" id="ATHI01000011">
    <property type="protein sequence ID" value="EPR34443.1"/>
    <property type="molecule type" value="Genomic_DNA"/>
</dbReference>
<feature type="domain" description="ATPase BadF/BadG/BcrA/BcrD type" evidence="5">
    <location>
        <begin position="5"/>
        <end position="253"/>
    </location>
</feature>
<dbReference type="InterPro" id="IPR043129">
    <property type="entry name" value="ATPase_NBD"/>
</dbReference>
<name>S7UQ45_9BACT</name>
<evidence type="ECO:0000313" key="6">
    <source>
        <dbReference type="EMBL" id="EPR34443.1"/>
    </source>
</evidence>
<dbReference type="eggNOG" id="COG1924">
    <property type="taxonomic scope" value="Bacteria"/>
</dbReference>
<comment type="caution">
    <text evidence="6">The sequence shown here is derived from an EMBL/GenBank/DDBJ whole genome shotgun (WGS) entry which is preliminary data.</text>
</comment>
<dbReference type="CDD" id="cd24036">
    <property type="entry name" value="ASKHA_NBD_BcrAD_BadFG_HgdC_HadI"/>
    <property type="match status" value="1"/>
</dbReference>
<evidence type="ECO:0000256" key="3">
    <source>
        <dbReference type="ARBA" id="ARBA00023004"/>
    </source>
</evidence>
<evidence type="ECO:0000313" key="7">
    <source>
        <dbReference type="Proteomes" id="UP000014975"/>
    </source>
</evidence>
<reference evidence="6 7" key="1">
    <citation type="journal article" date="2013" name="Genome Announc.">
        <title>Draft genome sequences for three mercury-methylating, sulfate-reducing bacteria.</title>
        <authorList>
            <person name="Brown S.D."/>
            <person name="Hurt R.A.Jr."/>
            <person name="Gilmour C.C."/>
            <person name="Elias D.A."/>
        </authorList>
    </citation>
    <scope>NUCLEOTIDE SEQUENCE [LARGE SCALE GENOMIC DNA]</scope>
    <source>
        <strain evidence="6 7">DSM 16529</strain>
    </source>
</reference>
<dbReference type="Pfam" id="PF01869">
    <property type="entry name" value="BcrAD_BadFG"/>
    <property type="match status" value="1"/>
</dbReference>
<dbReference type="PANTHER" id="PTHR32329">
    <property type="entry name" value="BIFUNCTIONAL PROTEIN [INCLUDES 2-HYDROXYACYL-COA DEHYDRATASE (N-TER) AND ITS ACTIVATOR DOMAIN (C_TERM)-RELATED"/>
    <property type="match status" value="1"/>
</dbReference>
<dbReference type="STRING" id="1121439.dsat_0091"/>
<dbReference type="SUPFAM" id="SSF53067">
    <property type="entry name" value="Actin-like ATPase domain"/>
    <property type="match status" value="1"/>
</dbReference>
<keyword evidence="4" id="KW-0411">Iron-sulfur</keyword>
<evidence type="ECO:0000256" key="2">
    <source>
        <dbReference type="ARBA" id="ARBA00022723"/>
    </source>
</evidence>
<evidence type="ECO:0000256" key="4">
    <source>
        <dbReference type="ARBA" id="ARBA00023014"/>
    </source>
</evidence>
<keyword evidence="2" id="KW-0479">Metal-binding</keyword>
<dbReference type="PATRIC" id="fig|1121439.3.peg.1310"/>
<dbReference type="InterPro" id="IPR008275">
    <property type="entry name" value="CoA_E_activase_dom"/>
</dbReference>
<dbReference type="NCBIfam" id="TIGR00241">
    <property type="entry name" value="CoA_E_activ"/>
    <property type="match status" value="1"/>
</dbReference>
<dbReference type="Gene3D" id="3.30.420.40">
    <property type="match status" value="2"/>
</dbReference>
<sequence>MIVAGVDVGSTGAKAVVLDAATGGILGLAEAPTGFSPPKAGEEVLEAALAKAGFARGDVASVVGTGYGRVSLPFAARRVTEITCHARGARHLTPEARCVLDIGGQDSKLIALHADGSVKDFVMNDKCAAGTGRFIQNMAAVLGLDLDEFGAAAARGQPVSLSSMCAVFAETEIIGLTAQGARVDDLAAGILASVARRLKTLTGRVPLVPVLVFTGGLARNPDMTALIAQGLGVELHAPPEAPFAGALGAALIAAETAT</sequence>
<dbReference type="InterPro" id="IPR002731">
    <property type="entry name" value="ATPase_BadF"/>
</dbReference>
<comment type="cofactor">
    <cofactor evidence="1">
        <name>[4Fe-4S] cluster</name>
        <dbReference type="ChEBI" id="CHEBI:49883"/>
    </cofactor>
</comment>
<proteinExistence type="predicted"/>
<accession>S7UQ45</accession>
<dbReference type="AlphaFoldDB" id="S7UQ45"/>
<dbReference type="PANTHER" id="PTHR32329:SF2">
    <property type="entry name" value="BIFUNCTIONAL PROTEIN [INCLUDES 2-HYDROXYACYL-COA DEHYDRATASE (N-TER) AND ITS ACTIVATOR DOMAIN (C_TERM)"/>
    <property type="match status" value="1"/>
</dbReference>
<organism evidence="6 7">
    <name type="scientific">Alkalidesulfovibrio alkalitolerans DSM 16529</name>
    <dbReference type="NCBI Taxonomy" id="1121439"/>
    <lineage>
        <taxon>Bacteria</taxon>
        <taxon>Pseudomonadati</taxon>
        <taxon>Thermodesulfobacteriota</taxon>
        <taxon>Desulfovibrionia</taxon>
        <taxon>Desulfovibrionales</taxon>
        <taxon>Desulfovibrionaceae</taxon>
        <taxon>Alkalidesulfovibrio</taxon>
    </lineage>
</organism>